<dbReference type="AlphaFoldDB" id="A0A0D4BYI0"/>
<evidence type="ECO:0000313" key="1">
    <source>
        <dbReference type="EMBL" id="AJT41185.1"/>
    </source>
</evidence>
<proteinExistence type="predicted"/>
<protein>
    <submittedName>
        <fullName evidence="1">Uncharacterized protein</fullName>
    </submittedName>
</protein>
<reference evidence="1 2" key="1">
    <citation type="journal article" date="2015" name="Genome Announc.">
        <title>Complete Genome Sequencing of Protease-Producing Novel Arthrobacter sp. Strain IHBB 11108 Using PacBio Single-Molecule Real-Time Sequencing Technology.</title>
        <authorList>
            <person name="Kiran S."/>
            <person name="Swarnkar M.K."/>
            <person name="Pal M."/>
            <person name="Thakur R."/>
            <person name="Tewari R."/>
            <person name="Singh A.K."/>
            <person name="Gulati A."/>
        </authorList>
    </citation>
    <scope>NUCLEOTIDE SEQUENCE [LARGE SCALE GENOMIC DNA]</scope>
    <source>
        <strain evidence="1 2">IHBB 11108</strain>
    </source>
</reference>
<gene>
    <name evidence="1" type="ORF">UM93_06035</name>
</gene>
<dbReference type="PATRIC" id="fig|1618207.4.peg.1225"/>
<accession>A0A0D4BYI0</accession>
<dbReference type="RefSeq" id="WP_045074356.1">
    <property type="nucleotide sequence ID" value="NZ_CP011005.1"/>
</dbReference>
<dbReference type="STRING" id="1618207.UM93_06035"/>
<keyword evidence="2" id="KW-1185">Reference proteome</keyword>
<dbReference type="Proteomes" id="UP000061839">
    <property type="component" value="Chromosome"/>
</dbReference>
<dbReference type="HOGENOM" id="CLU_2931093_0_0_11"/>
<sequence length="60" mass="6617">MTAISFGSVKPLHPRSAKLPDLSDPQVVAEIYAQAEESAKASMRRKRFWGLFASTKPVRG</sequence>
<evidence type="ECO:0000313" key="2">
    <source>
        <dbReference type="Proteomes" id="UP000061839"/>
    </source>
</evidence>
<name>A0A0D4BYI0_9MICC</name>
<dbReference type="EMBL" id="CP011005">
    <property type="protein sequence ID" value="AJT41185.1"/>
    <property type="molecule type" value="Genomic_DNA"/>
</dbReference>
<dbReference type="KEGG" id="ari:UM93_06035"/>
<dbReference type="OrthoDB" id="9969375at2"/>
<organism evidence="1 2">
    <name type="scientific">Psychromicrobium lacuslunae</name>
    <dbReference type="NCBI Taxonomy" id="1618207"/>
    <lineage>
        <taxon>Bacteria</taxon>
        <taxon>Bacillati</taxon>
        <taxon>Actinomycetota</taxon>
        <taxon>Actinomycetes</taxon>
        <taxon>Micrococcales</taxon>
        <taxon>Micrococcaceae</taxon>
        <taxon>Psychromicrobium</taxon>
    </lineage>
</organism>